<sequence length="334" mass="37729">MSQLRRTVPQGFHDRRLHPMVIEGYGKSIDQVTDFVLLLKALRDAIAAHQEMILKQCIRIGGITIRNIAYAKDPSNLGEGEGYGNLIDLEQISCHNLDDPTGTHAFHSIGILESVQKNKPYVPRYIDDLQGFFWVFVWILESYDVHPNRRVSKRDKQSFMHELFQAGPAIAATTKRGFLLKCISDDLEPWDPIIVNLVRQLGTFFFNRLMKPKKPRPTTTKMLEDEAKNTAPADYAEFLGHFDAAIKQLEKKPPISVVSANDSEALEELQPLHKESSKAKSKSKRKLSQRNTRLQASTSLASPSSIPHWQAAASELSESSQPRKKARMEQDQAA</sequence>
<dbReference type="InParanoid" id="A0A409VG94"/>
<evidence type="ECO:0000313" key="4">
    <source>
        <dbReference type="Proteomes" id="UP000284842"/>
    </source>
</evidence>
<comment type="caution">
    <text evidence="3">The sequence shown here is derived from an EMBL/GenBank/DDBJ whole genome shotgun (WGS) entry which is preliminary data.</text>
</comment>
<feature type="compositionally biased region" description="Low complexity" evidence="1">
    <location>
        <begin position="311"/>
        <end position="320"/>
    </location>
</feature>
<dbReference type="PANTHER" id="PTHR38248">
    <property type="entry name" value="FUNK1 6"/>
    <property type="match status" value="1"/>
</dbReference>
<feature type="region of interest" description="Disordered" evidence="1">
    <location>
        <begin position="268"/>
        <end position="334"/>
    </location>
</feature>
<evidence type="ECO:0000313" key="3">
    <source>
        <dbReference type="EMBL" id="PPQ65255.1"/>
    </source>
</evidence>
<gene>
    <name evidence="3" type="ORF">CVT24_011410</name>
</gene>
<dbReference type="EMBL" id="NHTK01006069">
    <property type="protein sequence ID" value="PPQ65255.1"/>
    <property type="molecule type" value="Genomic_DNA"/>
</dbReference>
<feature type="compositionally biased region" description="Polar residues" evidence="1">
    <location>
        <begin position="289"/>
        <end position="307"/>
    </location>
</feature>
<reference evidence="3 4" key="1">
    <citation type="journal article" date="2018" name="Evol. Lett.">
        <title>Horizontal gene cluster transfer increased hallucinogenic mushroom diversity.</title>
        <authorList>
            <person name="Reynolds H.T."/>
            <person name="Vijayakumar V."/>
            <person name="Gluck-Thaler E."/>
            <person name="Korotkin H.B."/>
            <person name="Matheny P.B."/>
            <person name="Slot J.C."/>
        </authorList>
    </citation>
    <scope>NUCLEOTIDE SEQUENCE [LARGE SCALE GENOMIC DNA]</scope>
    <source>
        <strain evidence="3 4">2629</strain>
    </source>
</reference>
<evidence type="ECO:0000259" key="2">
    <source>
        <dbReference type="Pfam" id="PF17667"/>
    </source>
</evidence>
<evidence type="ECO:0000256" key="1">
    <source>
        <dbReference type="SAM" id="MobiDB-lite"/>
    </source>
</evidence>
<feature type="compositionally biased region" description="Basic residues" evidence="1">
    <location>
        <begin position="279"/>
        <end position="288"/>
    </location>
</feature>
<accession>A0A409VG94</accession>
<dbReference type="Pfam" id="PF17667">
    <property type="entry name" value="Pkinase_fungal"/>
    <property type="match status" value="1"/>
</dbReference>
<feature type="domain" description="Fungal-type protein kinase" evidence="2">
    <location>
        <begin position="12"/>
        <end position="139"/>
    </location>
</feature>
<dbReference type="Proteomes" id="UP000284842">
    <property type="component" value="Unassembled WGS sequence"/>
</dbReference>
<proteinExistence type="predicted"/>
<keyword evidence="4" id="KW-1185">Reference proteome</keyword>
<dbReference type="OrthoDB" id="2747778at2759"/>
<dbReference type="InterPro" id="IPR040976">
    <property type="entry name" value="Pkinase_fungal"/>
</dbReference>
<name>A0A409VG94_9AGAR</name>
<dbReference type="AlphaFoldDB" id="A0A409VG94"/>
<dbReference type="PANTHER" id="PTHR38248:SF2">
    <property type="entry name" value="FUNK1 11"/>
    <property type="match status" value="1"/>
</dbReference>
<organism evidence="3 4">
    <name type="scientific">Panaeolus cyanescens</name>
    <dbReference type="NCBI Taxonomy" id="181874"/>
    <lineage>
        <taxon>Eukaryota</taxon>
        <taxon>Fungi</taxon>
        <taxon>Dikarya</taxon>
        <taxon>Basidiomycota</taxon>
        <taxon>Agaricomycotina</taxon>
        <taxon>Agaricomycetes</taxon>
        <taxon>Agaricomycetidae</taxon>
        <taxon>Agaricales</taxon>
        <taxon>Agaricineae</taxon>
        <taxon>Galeropsidaceae</taxon>
        <taxon>Panaeolus</taxon>
    </lineage>
</organism>
<protein>
    <recommendedName>
        <fullName evidence="2">Fungal-type protein kinase domain-containing protein</fullName>
    </recommendedName>
</protein>